<keyword evidence="6 7" id="KW-0472">Membrane</keyword>
<keyword evidence="3" id="KW-1003">Cell membrane</keyword>
<dbReference type="HOGENOM" id="CLU_028518_2_2_4"/>
<name>A1WPP5_VEREI</name>
<dbReference type="eggNOG" id="COG1173">
    <property type="taxonomic scope" value="Bacteria"/>
</dbReference>
<evidence type="ECO:0000256" key="6">
    <source>
        <dbReference type="ARBA" id="ARBA00023136"/>
    </source>
</evidence>
<dbReference type="InterPro" id="IPR000515">
    <property type="entry name" value="MetI-like"/>
</dbReference>
<dbReference type="GeneID" id="76462245"/>
<sequence>MSSRATQQSDARKARQANYIRMLWRDFARSKLAVLALAVLVAIMLGALAAPWITPQNPYDQALLNLADARLVPGSTGSGGYVHMLGTDADGRDLYSAIVYGVRLSLGIGLVAGVVALVAGTLLGLLAALRGGLVEAAIMRVVDLQLSFPPLMLALVLVAALGQGRFQVIVALVAAQYAYFARTVHGAALAERQKEYIEAAAAIPLPPLRIALGHLLPNVFPPLIVVGTIHIASTIVLEATLSFLGVGLPMTEPSLGSLILRGFEYMQSGRIWMSVYPGATLVVIMLAINLVGDQLREVLNPRLKQ</sequence>
<feature type="transmembrane region" description="Helical" evidence="7">
    <location>
        <begin position="104"/>
        <end position="129"/>
    </location>
</feature>
<evidence type="ECO:0000256" key="2">
    <source>
        <dbReference type="ARBA" id="ARBA00022448"/>
    </source>
</evidence>
<evidence type="ECO:0000256" key="3">
    <source>
        <dbReference type="ARBA" id="ARBA00022475"/>
    </source>
</evidence>
<dbReference type="EMBL" id="CP000542">
    <property type="protein sequence ID" value="ABM59602.1"/>
    <property type="molecule type" value="Genomic_DNA"/>
</dbReference>
<dbReference type="Pfam" id="PF00528">
    <property type="entry name" value="BPD_transp_1"/>
    <property type="match status" value="1"/>
</dbReference>
<protein>
    <submittedName>
        <fullName evidence="9">Binding-protein-dependent transport systems inner membrane component</fullName>
    </submittedName>
</protein>
<dbReference type="AlphaFoldDB" id="A1WPP5"/>
<accession>A1WPP5</accession>
<feature type="transmembrane region" description="Helical" evidence="7">
    <location>
        <begin position="271"/>
        <end position="292"/>
    </location>
</feature>
<dbReference type="STRING" id="391735.Veis_3895"/>
<feature type="transmembrane region" description="Helical" evidence="7">
    <location>
        <begin position="166"/>
        <end position="184"/>
    </location>
</feature>
<dbReference type="InterPro" id="IPR025966">
    <property type="entry name" value="OppC_N"/>
</dbReference>
<dbReference type="OrthoDB" id="9783218at2"/>
<keyword evidence="10" id="KW-1185">Reference proteome</keyword>
<comment type="similarity">
    <text evidence="7">Belongs to the binding-protein-dependent transport system permease family.</text>
</comment>
<dbReference type="InterPro" id="IPR035906">
    <property type="entry name" value="MetI-like_sf"/>
</dbReference>
<dbReference type="Gene3D" id="1.10.3720.10">
    <property type="entry name" value="MetI-like"/>
    <property type="match status" value="1"/>
</dbReference>
<dbReference type="GO" id="GO:0055085">
    <property type="term" value="P:transmembrane transport"/>
    <property type="evidence" value="ECO:0007669"/>
    <property type="project" value="InterPro"/>
</dbReference>
<keyword evidence="5 7" id="KW-1133">Transmembrane helix</keyword>
<evidence type="ECO:0000256" key="4">
    <source>
        <dbReference type="ARBA" id="ARBA00022692"/>
    </source>
</evidence>
<proteinExistence type="inferred from homology"/>
<gene>
    <name evidence="9" type="ordered locus">Veis_3895</name>
</gene>
<feature type="transmembrane region" description="Helical" evidence="7">
    <location>
        <begin position="141"/>
        <end position="160"/>
    </location>
</feature>
<evidence type="ECO:0000259" key="8">
    <source>
        <dbReference type="PROSITE" id="PS50928"/>
    </source>
</evidence>
<dbReference type="RefSeq" id="WP_011811589.1">
    <property type="nucleotide sequence ID" value="NC_008786.1"/>
</dbReference>
<comment type="subcellular location">
    <subcellularLocation>
        <location evidence="1 7">Cell membrane</location>
        <topology evidence="1 7">Multi-pass membrane protein</topology>
    </subcellularLocation>
</comment>
<evidence type="ECO:0000313" key="10">
    <source>
        <dbReference type="Proteomes" id="UP000000374"/>
    </source>
</evidence>
<evidence type="ECO:0000256" key="7">
    <source>
        <dbReference type="RuleBase" id="RU363032"/>
    </source>
</evidence>
<dbReference type="PANTHER" id="PTHR43386:SF26">
    <property type="entry name" value="ABC TRANSPORTER PERMEASE PROTEIN"/>
    <property type="match status" value="1"/>
</dbReference>
<dbReference type="CDD" id="cd06261">
    <property type="entry name" value="TM_PBP2"/>
    <property type="match status" value="1"/>
</dbReference>
<dbReference type="GO" id="GO:0005886">
    <property type="term" value="C:plasma membrane"/>
    <property type="evidence" value="ECO:0007669"/>
    <property type="project" value="UniProtKB-SubCell"/>
</dbReference>
<evidence type="ECO:0000256" key="1">
    <source>
        <dbReference type="ARBA" id="ARBA00004651"/>
    </source>
</evidence>
<evidence type="ECO:0000313" key="9">
    <source>
        <dbReference type="EMBL" id="ABM59602.1"/>
    </source>
</evidence>
<keyword evidence="2 7" id="KW-0813">Transport</keyword>
<evidence type="ECO:0000256" key="5">
    <source>
        <dbReference type="ARBA" id="ARBA00022989"/>
    </source>
</evidence>
<dbReference type="Proteomes" id="UP000000374">
    <property type="component" value="Chromosome"/>
</dbReference>
<dbReference type="PROSITE" id="PS50928">
    <property type="entry name" value="ABC_TM1"/>
    <property type="match status" value="1"/>
</dbReference>
<keyword evidence="4 7" id="KW-0812">Transmembrane</keyword>
<dbReference type="PANTHER" id="PTHR43386">
    <property type="entry name" value="OLIGOPEPTIDE TRANSPORT SYSTEM PERMEASE PROTEIN APPC"/>
    <property type="match status" value="1"/>
</dbReference>
<dbReference type="Pfam" id="PF12911">
    <property type="entry name" value="OppC_N"/>
    <property type="match status" value="1"/>
</dbReference>
<dbReference type="KEGG" id="vei:Veis_3895"/>
<feature type="domain" description="ABC transmembrane type-1" evidence="8">
    <location>
        <begin position="102"/>
        <end position="292"/>
    </location>
</feature>
<dbReference type="SUPFAM" id="SSF161098">
    <property type="entry name" value="MetI-like"/>
    <property type="match status" value="1"/>
</dbReference>
<reference evidence="10" key="1">
    <citation type="submission" date="2006-12" db="EMBL/GenBank/DDBJ databases">
        <title>Complete sequence of chromosome 1 of Verminephrobacter eiseniae EF01-2.</title>
        <authorList>
            <person name="Copeland A."/>
            <person name="Lucas S."/>
            <person name="Lapidus A."/>
            <person name="Barry K."/>
            <person name="Detter J.C."/>
            <person name="Glavina del Rio T."/>
            <person name="Dalin E."/>
            <person name="Tice H."/>
            <person name="Pitluck S."/>
            <person name="Chertkov O."/>
            <person name="Brettin T."/>
            <person name="Bruce D."/>
            <person name="Han C."/>
            <person name="Tapia R."/>
            <person name="Gilna P."/>
            <person name="Schmutz J."/>
            <person name="Larimer F."/>
            <person name="Land M."/>
            <person name="Hauser L."/>
            <person name="Kyrpides N."/>
            <person name="Kim E."/>
            <person name="Stahl D."/>
            <person name="Richardson P."/>
        </authorList>
    </citation>
    <scope>NUCLEOTIDE SEQUENCE [LARGE SCALE GENOMIC DNA]</scope>
    <source>
        <strain evidence="10">EF01-2</strain>
    </source>
</reference>
<organism evidence="9 10">
    <name type="scientific">Verminephrobacter eiseniae (strain EF01-2)</name>
    <dbReference type="NCBI Taxonomy" id="391735"/>
    <lineage>
        <taxon>Bacteria</taxon>
        <taxon>Pseudomonadati</taxon>
        <taxon>Pseudomonadota</taxon>
        <taxon>Betaproteobacteria</taxon>
        <taxon>Burkholderiales</taxon>
        <taxon>Comamonadaceae</taxon>
        <taxon>Verminephrobacter</taxon>
    </lineage>
</organism>
<dbReference type="InterPro" id="IPR050366">
    <property type="entry name" value="BP-dependent_transpt_permease"/>
</dbReference>